<dbReference type="Proteomes" id="UP000015382">
    <property type="component" value="Chromosome"/>
</dbReference>
<dbReference type="AlphaFoldDB" id="S5TF23"/>
<proteinExistence type="predicted"/>
<sequence>MFINIFNLEIIKNFIFIKFKKIKKNIRLYLKNEGCKNYKYLFYKSKKIKPNDFLIIKNKKSILINILFIKYLNQIYIKLKNNSLNIKNLNIKNLCNCRFSFKI</sequence>
<dbReference type="HOGENOM" id="CLU_2258612_0_0_4"/>
<keyword evidence="2" id="KW-1185">Reference proteome</keyword>
<reference evidence="1 2" key="1">
    <citation type="journal article" date="2013" name="Genome Biol. Evol.">
        <title>Small, smaller, smallest: the origins and evolution of ancient dual symbioses in a Phloem-feeding insect.</title>
        <authorList>
            <person name="Bennett G.M."/>
            <person name="Moran N.A."/>
        </authorList>
    </citation>
    <scope>NUCLEOTIDE SEQUENCE [LARGE SCALE GENOMIC DNA]</scope>
    <source>
        <strain evidence="1 2">ALF</strain>
    </source>
</reference>
<dbReference type="EMBL" id="CP006059">
    <property type="protein sequence ID" value="AGS33283.1"/>
    <property type="molecule type" value="Genomic_DNA"/>
</dbReference>
<protein>
    <submittedName>
        <fullName evidence="1">Iron-sulfur cluster insertion protein</fullName>
    </submittedName>
</protein>
<evidence type="ECO:0000313" key="2">
    <source>
        <dbReference type="Proteomes" id="UP000015382"/>
    </source>
</evidence>
<gene>
    <name evidence="1" type="primary">erpA</name>
    <name evidence="1" type="ORF">NASALF_155</name>
</gene>
<dbReference type="PATRIC" id="fig|1343077.3.peg.168"/>
<dbReference type="SUPFAM" id="SSF89360">
    <property type="entry name" value="HesB-like domain"/>
    <property type="match status" value="1"/>
</dbReference>
<dbReference type="KEGG" id="ndl:NASALF_155"/>
<evidence type="ECO:0000313" key="1">
    <source>
        <dbReference type="EMBL" id="AGS33283.1"/>
    </source>
</evidence>
<organism evidence="1 2">
    <name type="scientific">Candidatus Nasuia deltocephalinicola str. NAS-ALF</name>
    <dbReference type="NCBI Taxonomy" id="1343077"/>
    <lineage>
        <taxon>Bacteria</taxon>
        <taxon>Pseudomonadati</taxon>
        <taxon>Pseudomonadota</taxon>
        <taxon>Betaproteobacteria</taxon>
        <taxon>Candidatus Nasuia</taxon>
    </lineage>
</organism>
<name>S5TF23_9PROT</name>
<dbReference type="Gene3D" id="2.60.300.12">
    <property type="entry name" value="HesB-like domain"/>
    <property type="match status" value="1"/>
</dbReference>
<accession>S5TF23</accession>
<dbReference type="InterPro" id="IPR035903">
    <property type="entry name" value="HesB-like_dom_sf"/>
</dbReference>